<dbReference type="Gene3D" id="1.10.287.130">
    <property type="match status" value="1"/>
</dbReference>
<dbReference type="RefSeq" id="WP_107822183.1">
    <property type="nucleotide sequence ID" value="NZ_QAAD01000007.1"/>
</dbReference>
<keyword evidence="10" id="KW-1185">Reference proteome</keyword>
<comment type="catalytic activity">
    <reaction evidence="1">
        <text>ATP + protein L-histidine = ADP + protein N-phospho-L-histidine.</text>
        <dbReference type="EC" id="2.7.13.3"/>
    </reaction>
</comment>
<evidence type="ECO:0000313" key="10">
    <source>
        <dbReference type="Proteomes" id="UP000243525"/>
    </source>
</evidence>
<keyword evidence="7" id="KW-0812">Transmembrane</keyword>
<dbReference type="OrthoDB" id="9781208at2"/>
<keyword evidence="4" id="KW-0808">Transferase</keyword>
<evidence type="ECO:0000256" key="5">
    <source>
        <dbReference type="ARBA" id="ARBA00022777"/>
    </source>
</evidence>
<evidence type="ECO:0000256" key="6">
    <source>
        <dbReference type="ARBA" id="ARBA00023012"/>
    </source>
</evidence>
<dbReference type="PRINTS" id="PR00344">
    <property type="entry name" value="BCTRLSENSOR"/>
</dbReference>
<evidence type="ECO:0000259" key="8">
    <source>
        <dbReference type="PROSITE" id="PS50109"/>
    </source>
</evidence>
<evidence type="ECO:0000256" key="3">
    <source>
        <dbReference type="ARBA" id="ARBA00022553"/>
    </source>
</evidence>
<evidence type="ECO:0000256" key="7">
    <source>
        <dbReference type="SAM" id="Phobius"/>
    </source>
</evidence>
<evidence type="ECO:0000313" key="9">
    <source>
        <dbReference type="EMBL" id="PTN08795.1"/>
    </source>
</evidence>
<dbReference type="EC" id="2.7.13.3" evidence="2"/>
<dbReference type="PANTHER" id="PTHR43711">
    <property type="entry name" value="TWO-COMPONENT HISTIDINE KINASE"/>
    <property type="match status" value="1"/>
</dbReference>
<dbReference type="Gene3D" id="3.30.450.20">
    <property type="entry name" value="PAS domain"/>
    <property type="match status" value="1"/>
</dbReference>
<dbReference type="SUPFAM" id="SSF55874">
    <property type="entry name" value="ATPase domain of HSP90 chaperone/DNA topoisomerase II/histidine kinase"/>
    <property type="match status" value="1"/>
</dbReference>
<organism evidence="9 10">
    <name type="scientific">Mangrovibacterium marinum</name>
    <dbReference type="NCBI Taxonomy" id="1639118"/>
    <lineage>
        <taxon>Bacteria</taxon>
        <taxon>Pseudomonadati</taxon>
        <taxon>Bacteroidota</taxon>
        <taxon>Bacteroidia</taxon>
        <taxon>Marinilabiliales</taxon>
        <taxon>Prolixibacteraceae</taxon>
        <taxon>Mangrovibacterium</taxon>
    </lineage>
</organism>
<dbReference type="InterPro" id="IPR050736">
    <property type="entry name" value="Sensor_HK_Regulatory"/>
</dbReference>
<feature type="transmembrane region" description="Helical" evidence="7">
    <location>
        <begin position="49"/>
        <end position="68"/>
    </location>
</feature>
<dbReference type="InterPro" id="IPR005467">
    <property type="entry name" value="His_kinase_dom"/>
</dbReference>
<dbReference type="InterPro" id="IPR036890">
    <property type="entry name" value="HATPase_C_sf"/>
</dbReference>
<dbReference type="InterPro" id="IPR003661">
    <property type="entry name" value="HisK_dim/P_dom"/>
</dbReference>
<dbReference type="InterPro" id="IPR036097">
    <property type="entry name" value="HisK_dim/P_sf"/>
</dbReference>
<keyword evidence="3" id="KW-0597">Phosphoprotein</keyword>
<dbReference type="Pfam" id="PF00512">
    <property type="entry name" value="HisKA"/>
    <property type="match status" value="1"/>
</dbReference>
<keyword evidence="7" id="KW-0472">Membrane</keyword>
<proteinExistence type="predicted"/>
<dbReference type="CDD" id="cd00082">
    <property type="entry name" value="HisKA"/>
    <property type="match status" value="1"/>
</dbReference>
<keyword evidence="7" id="KW-1133">Transmembrane helix</keyword>
<dbReference type="SUPFAM" id="SSF47384">
    <property type="entry name" value="Homodimeric domain of signal transducing histidine kinase"/>
    <property type="match status" value="1"/>
</dbReference>
<keyword evidence="6" id="KW-0902">Two-component regulatory system</keyword>
<sequence>MIFTSKQITLKNLIPACCALLFGLCALLAIAQFAPSGLIANGEKIPFDLLTIAAIIIAILFGTTLGLGQKIRSIRKENKTTLSAVNAVIAVINNKKQVVQIVQCDHKLLLAGRQPCQGDSPLQFFKHKHSPTIEEHADRCFQSRETVNWDYSISLEDQTYFYHGQLVYQSPNRAVFSAYDITQQKRSEERFKNSANEVQEMNDVKDQFFSIIAHDLRSPVGSFKMLTGMLLHNFGKNDPETTKQMLSSIHLASSNLYDLLENLLSWSHNQRKSLRLNLQSHSLYDLVDDAIDSQLVHSELKNIQIINALSLESYAICDQYVTLTVIRNLISNALKFTLHNGEIQIRCDQHLENNQPFLLISVSDNGIGIDPEKLKTIFNFNPNKSTLGTNSESGSGLGLILCKELIEKQGGFIRIESTLGKGTVVSFGLPASVGAPKATILQEQVFLS</sequence>
<gene>
    <name evidence="9" type="ORF">C8N47_107155</name>
</gene>
<reference evidence="9 10" key="1">
    <citation type="submission" date="2018-04" db="EMBL/GenBank/DDBJ databases">
        <title>Genomic Encyclopedia of Archaeal and Bacterial Type Strains, Phase II (KMG-II): from individual species to whole genera.</title>
        <authorList>
            <person name="Goeker M."/>
        </authorList>
    </citation>
    <scope>NUCLEOTIDE SEQUENCE [LARGE SCALE GENOMIC DNA]</scope>
    <source>
        <strain evidence="9 10">DSM 28823</strain>
    </source>
</reference>
<dbReference type="GO" id="GO:0000155">
    <property type="term" value="F:phosphorelay sensor kinase activity"/>
    <property type="evidence" value="ECO:0007669"/>
    <property type="project" value="InterPro"/>
</dbReference>
<dbReference type="AlphaFoldDB" id="A0A2T5C287"/>
<dbReference type="PANTHER" id="PTHR43711:SF31">
    <property type="entry name" value="HISTIDINE KINASE"/>
    <property type="match status" value="1"/>
</dbReference>
<evidence type="ECO:0000256" key="1">
    <source>
        <dbReference type="ARBA" id="ARBA00000085"/>
    </source>
</evidence>
<name>A0A2T5C287_9BACT</name>
<evidence type="ECO:0000256" key="4">
    <source>
        <dbReference type="ARBA" id="ARBA00022679"/>
    </source>
</evidence>
<keyword evidence="5 9" id="KW-0418">Kinase</keyword>
<dbReference type="SMART" id="SM00387">
    <property type="entry name" value="HATPase_c"/>
    <property type="match status" value="1"/>
</dbReference>
<accession>A0A2T5C287</accession>
<evidence type="ECO:0000256" key="2">
    <source>
        <dbReference type="ARBA" id="ARBA00012438"/>
    </source>
</evidence>
<dbReference type="Pfam" id="PF02518">
    <property type="entry name" value="HATPase_c"/>
    <property type="match status" value="1"/>
</dbReference>
<dbReference type="Proteomes" id="UP000243525">
    <property type="component" value="Unassembled WGS sequence"/>
</dbReference>
<protein>
    <recommendedName>
        <fullName evidence="2">histidine kinase</fullName>
        <ecNumber evidence="2">2.7.13.3</ecNumber>
    </recommendedName>
</protein>
<comment type="caution">
    <text evidence="9">The sequence shown here is derived from an EMBL/GenBank/DDBJ whole genome shotgun (WGS) entry which is preliminary data.</text>
</comment>
<dbReference type="SMART" id="SM00388">
    <property type="entry name" value="HisKA"/>
    <property type="match status" value="1"/>
</dbReference>
<dbReference type="PROSITE" id="PS50109">
    <property type="entry name" value="HIS_KIN"/>
    <property type="match status" value="1"/>
</dbReference>
<dbReference type="Gene3D" id="3.30.565.10">
    <property type="entry name" value="Histidine kinase-like ATPase, C-terminal domain"/>
    <property type="match status" value="1"/>
</dbReference>
<dbReference type="InterPro" id="IPR004358">
    <property type="entry name" value="Sig_transdc_His_kin-like_C"/>
</dbReference>
<dbReference type="EMBL" id="QAAD01000007">
    <property type="protein sequence ID" value="PTN08795.1"/>
    <property type="molecule type" value="Genomic_DNA"/>
</dbReference>
<dbReference type="InterPro" id="IPR003594">
    <property type="entry name" value="HATPase_dom"/>
</dbReference>
<feature type="domain" description="Histidine kinase" evidence="8">
    <location>
        <begin position="211"/>
        <end position="433"/>
    </location>
</feature>